<feature type="transmembrane region" description="Helical" evidence="1">
    <location>
        <begin position="126"/>
        <end position="146"/>
    </location>
</feature>
<feature type="transmembrane region" description="Helical" evidence="1">
    <location>
        <begin position="78"/>
        <end position="99"/>
    </location>
</feature>
<feature type="transmembrane region" description="Helical" evidence="1">
    <location>
        <begin position="48"/>
        <end position="66"/>
    </location>
</feature>
<feature type="transmembrane region" description="Helical" evidence="1">
    <location>
        <begin position="183"/>
        <end position="204"/>
    </location>
</feature>
<keyword evidence="1" id="KW-0812">Transmembrane</keyword>
<evidence type="ECO:0000313" key="2">
    <source>
        <dbReference type="EMBL" id="GAA1791428.1"/>
    </source>
</evidence>
<protein>
    <submittedName>
        <fullName evidence="2">Uncharacterized protein</fullName>
    </submittedName>
</protein>
<gene>
    <name evidence="2" type="ORF">GCM10009811_15340</name>
</gene>
<proteinExistence type="predicted"/>
<evidence type="ECO:0000256" key="1">
    <source>
        <dbReference type="SAM" id="Phobius"/>
    </source>
</evidence>
<evidence type="ECO:0000313" key="3">
    <source>
        <dbReference type="Proteomes" id="UP001499938"/>
    </source>
</evidence>
<feature type="transmembrane region" description="Helical" evidence="1">
    <location>
        <begin position="267"/>
        <end position="292"/>
    </location>
</feature>
<reference evidence="2 3" key="1">
    <citation type="journal article" date="2019" name="Int. J. Syst. Evol. Microbiol.">
        <title>The Global Catalogue of Microorganisms (GCM) 10K type strain sequencing project: providing services to taxonomists for standard genome sequencing and annotation.</title>
        <authorList>
            <consortium name="The Broad Institute Genomics Platform"/>
            <consortium name="The Broad Institute Genome Sequencing Center for Infectious Disease"/>
            <person name="Wu L."/>
            <person name="Ma J."/>
        </authorList>
    </citation>
    <scope>NUCLEOTIDE SEQUENCE [LARGE SCALE GENOMIC DNA]</scope>
    <source>
        <strain evidence="2 3">JCM 15592</strain>
    </source>
</reference>
<accession>A0ABN2LKF1</accession>
<feature type="transmembrane region" description="Helical" evidence="1">
    <location>
        <begin position="233"/>
        <end position="255"/>
    </location>
</feature>
<keyword evidence="1" id="KW-1133">Transmembrane helix</keyword>
<keyword evidence="1" id="KW-0472">Membrane</keyword>
<dbReference type="EMBL" id="BAAAPO010000024">
    <property type="protein sequence ID" value="GAA1791428.1"/>
    <property type="molecule type" value="Genomic_DNA"/>
</dbReference>
<dbReference type="Proteomes" id="UP001499938">
    <property type="component" value="Unassembled WGS sequence"/>
</dbReference>
<name>A0ABN2LKF1_9MICO</name>
<keyword evidence="3" id="KW-1185">Reference proteome</keyword>
<sequence>MSVQLLFPFMGLALLAVLVVAVIRLVSARGLRAEAAGADLAAVEQWTTLWRWIGIAVGATLAIGALNAQQVGLGRLAMSAPAIAGCAVLLAIMLGELTIRRPKAERRTATLLTRTIADLLPRVRTWIASLGVVLLGTLLLVGVLTASPDDMGRAGRALTASCLFDLPGGESTMQTNTNGPYPGSFYAIPAALAMIATICCAVVAGRAIRDRANPDAGHTAYDTGLRRDAMSRVVSAVGATAYGTAAPIAFVMATALTSNDCLSGGDFFAGMLVVAGLISLVVAAVLLANVLLPRKVDKASSDTMASVRASR</sequence>
<feature type="transmembrane region" description="Helical" evidence="1">
    <location>
        <begin position="6"/>
        <end position="27"/>
    </location>
</feature>
<comment type="caution">
    <text evidence="2">The sequence shown here is derived from an EMBL/GenBank/DDBJ whole genome shotgun (WGS) entry which is preliminary data.</text>
</comment>
<organism evidence="2 3">
    <name type="scientific">Nostocoides veronense</name>
    <dbReference type="NCBI Taxonomy" id="330836"/>
    <lineage>
        <taxon>Bacteria</taxon>
        <taxon>Bacillati</taxon>
        <taxon>Actinomycetota</taxon>
        <taxon>Actinomycetes</taxon>
        <taxon>Micrococcales</taxon>
        <taxon>Intrasporangiaceae</taxon>
        <taxon>Nostocoides</taxon>
    </lineage>
</organism>